<dbReference type="PANTHER" id="PTHR11475:SF141">
    <property type="entry name" value="CARDINAL"/>
    <property type="match status" value="1"/>
</dbReference>
<dbReference type="InterPro" id="IPR037120">
    <property type="entry name" value="Haem_peroxidase_sf_animal"/>
</dbReference>
<dbReference type="Pfam" id="PF03098">
    <property type="entry name" value="An_peroxidase"/>
    <property type="match status" value="1"/>
</dbReference>
<sequence length="118" mass="13084">MVGPLVKITIIKGIFEPFKEHSSPPAGQNSSSISCCSASERHPECFAVRLDVEDPYYQAYNLTCMEFVRSAPAPTCHFGPREQLNQATAFLDASAVYSFSETKSFQLREGTDGQLRML</sequence>
<evidence type="ECO:0000313" key="3">
    <source>
        <dbReference type="Proteomes" id="UP000838756"/>
    </source>
</evidence>
<protein>
    <submittedName>
        <fullName evidence="2">Jg13071 protein</fullName>
    </submittedName>
</protein>
<dbReference type="InterPro" id="IPR019791">
    <property type="entry name" value="Haem_peroxidase_animal"/>
</dbReference>
<reference evidence="2" key="1">
    <citation type="submission" date="2022-03" db="EMBL/GenBank/DDBJ databases">
        <authorList>
            <person name="Lindestad O."/>
        </authorList>
    </citation>
    <scope>NUCLEOTIDE SEQUENCE</scope>
</reference>
<dbReference type="PROSITE" id="PS51257">
    <property type="entry name" value="PROKAR_LIPOPROTEIN"/>
    <property type="match status" value="1"/>
</dbReference>
<accession>A0A8S4QZ77</accession>
<dbReference type="Proteomes" id="UP000838756">
    <property type="component" value="Unassembled WGS sequence"/>
</dbReference>
<keyword evidence="3" id="KW-1185">Reference proteome</keyword>
<dbReference type="SUPFAM" id="SSF48113">
    <property type="entry name" value="Heme-dependent peroxidases"/>
    <property type="match status" value="1"/>
</dbReference>
<feature type="non-terminal residue" evidence="2">
    <location>
        <position position="118"/>
    </location>
</feature>
<dbReference type="PROSITE" id="PS50292">
    <property type="entry name" value="PEROXIDASE_3"/>
    <property type="match status" value="1"/>
</dbReference>
<organism evidence="2 3">
    <name type="scientific">Pararge aegeria aegeria</name>
    <dbReference type="NCBI Taxonomy" id="348720"/>
    <lineage>
        <taxon>Eukaryota</taxon>
        <taxon>Metazoa</taxon>
        <taxon>Ecdysozoa</taxon>
        <taxon>Arthropoda</taxon>
        <taxon>Hexapoda</taxon>
        <taxon>Insecta</taxon>
        <taxon>Pterygota</taxon>
        <taxon>Neoptera</taxon>
        <taxon>Endopterygota</taxon>
        <taxon>Lepidoptera</taxon>
        <taxon>Glossata</taxon>
        <taxon>Ditrysia</taxon>
        <taxon>Papilionoidea</taxon>
        <taxon>Nymphalidae</taxon>
        <taxon>Satyrinae</taxon>
        <taxon>Satyrini</taxon>
        <taxon>Parargina</taxon>
        <taxon>Pararge</taxon>
    </lineage>
</organism>
<dbReference type="GO" id="GO:0006979">
    <property type="term" value="P:response to oxidative stress"/>
    <property type="evidence" value="ECO:0007669"/>
    <property type="project" value="InterPro"/>
</dbReference>
<dbReference type="OrthoDB" id="823504at2759"/>
<dbReference type="InterPro" id="IPR010255">
    <property type="entry name" value="Haem_peroxidase_sf"/>
</dbReference>
<gene>
    <name evidence="2" type="primary">jg13071</name>
    <name evidence="2" type="ORF">PAEG_LOCUS8255</name>
</gene>
<evidence type="ECO:0000313" key="2">
    <source>
        <dbReference type="EMBL" id="CAH2228164.1"/>
    </source>
</evidence>
<name>A0A8S4QZ77_9NEOP</name>
<comment type="caution">
    <text evidence="2">The sequence shown here is derived from an EMBL/GenBank/DDBJ whole genome shotgun (WGS) entry which is preliminary data.</text>
</comment>
<dbReference type="Gene3D" id="1.10.640.10">
    <property type="entry name" value="Haem peroxidase domain superfamily, animal type"/>
    <property type="match status" value="1"/>
</dbReference>
<keyword evidence="1" id="KW-0575">Peroxidase</keyword>
<keyword evidence="1" id="KW-0560">Oxidoreductase</keyword>
<dbReference type="PANTHER" id="PTHR11475">
    <property type="entry name" value="OXIDASE/PEROXIDASE"/>
    <property type="match status" value="1"/>
</dbReference>
<dbReference type="GO" id="GO:0020037">
    <property type="term" value="F:heme binding"/>
    <property type="evidence" value="ECO:0007669"/>
    <property type="project" value="InterPro"/>
</dbReference>
<evidence type="ECO:0000256" key="1">
    <source>
        <dbReference type="ARBA" id="ARBA00022559"/>
    </source>
</evidence>
<dbReference type="EMBL" id="CAKXAJ010023904">
    <property type="protein sequence ID" value="CAH2228164.1"/>
    <property type="molecule type" value="Genomic_DNA"/>
</dbReference>
<proteinExistence type="predicted"/>
<dbReference type="GO" id="GO:0004601">
    <property type="term" value="F:peroxidase activity"/>
    <property type="evidence" value="ECO:0007669"/>
    <property type="project" value="UniProtKB-KW"/>
</dbReference>
<dbReference type="AlphaFoldDB" id="A0A8S4QZ77"/>